<feature type="domain" description="PHD-type" evidence="18">
    <location>
        <begin position="775"/>
        <end position="819"/>
    </location>
</feature>
<dbReference type="GO" id="GO:0140938">
    <property type="term" value="F:histone H3 methyltransferase activity"/>
    <property type="evidence" value="ECO:0007669"/>
    <property type="project" value="UniProtKB-ARBA"/>
</dbReference>
<dbReference type="InterPro" id="IPR001965">
    <property type="entry name" value="Znf_PHD"/>
</dbReference>
<keyword evidence="8" id="KW-0479">Metal-binding</keyword>
<evidence type="ECO:0000256" key="1">
    <source>
        <dbReference type="ARBA" id="ARBA00004123"/>
    </source>
</evidence>
<evidence type="ECO:0000256" key="6">
    <source>
        <dbReference type="ARBA" id="ARBA00022679"/>
    </source>
</evidence>
<feature type="region of interest" description="Disordered" evidence="17">
    <location>
        <begin position="343"/>
        <end position="423"/>
    </location>
</feature>
<dbReference type="InterPro" id="IPR050777">
    <property type="entry name" value="SET2_Histone-Lys_MeTrsfase"/>
</dbReference>
<keyword evidence="23" id="KW-1185">Reference proteome</keyword>
<dbReference type="PROSITE" id="PS50812">
    <property type="entry name" value="PWWP"/>
    <property type="match status" value="2"/>
</dbReference>
<feature type="compositionally biased region" description="Basic residues" evidence="17">
    <location>
        <begin position="510"/>
        <end position="524"/>
    </location>
</feature>
<dbReference type="Pfam" id="PF17907">
    <property type="entry name" value="AWS"/>
    <property type="match status" value="1"/>
</dbReference>
<dbReference type="InterPro" id="IPR003616">
    <property type="entry name" value="Post-SET_dom"/>
</dbReference>
<dbReference type="SMART" id="SM00249">
    <property type="entry name" value="PHD"/>
    <property type="match status" value="4"/>
</dbReference>
<dbReference type="CDD" id="cd21991">
    <property type="entry name" value="HMG-box_NSD2"/>
    <property type="match status" value="1"/>
</dbReference>
<keyword evidence="12" id="KW-0156">Chromatin regulator</keyword>
<dbReference type="InterPro" id="IPR001214">
    <property type="entry name" value="SET_dom"/>
</dbReference>
<evidence type="ECO:0000313" key="25">
    <source>
        <dbReference type="RefSeq" id="XP_013414144.1"/>
    </source>
</evidence>
<dbReference type="PROSITE" id="PS51215">
    <property type="entry name" value="AWS"/>
    <property type="match status" value="1"/>
</dbReference>
<sequence>MEEQQQSASRSSKPAVPVVHRHLPQIAPMSHNPKIAQSKASAKQTYADAEPAILPGPIPSDTAAFPNIVANIEAKVNEEEKVSNATPSLPNGNVSISDHAIGDTSDGNENGGEKKVKSRVASPAKMRIKKGTKVNSGDSIPDNLPAESVAKAAPTEASANGIADNSGKRRRKKKDLDKEDETLSGSVKSTPPSTPPKLSKPIQQLEAERPPKWLVGEMVWSKVSGHPWWPCMVTYDPLEGVYTKFQGVTRKYHMQFFGEVAERGWVTETSTLPYEGKAAFDKYIQDKMAAAPNKTAKAQIAHKFEVSSRRKFARDFAVECAEEAFQMPRNERKHKYTFVYEDLKPNDQSQGADGATEKPGSDLPNGVIKPKRPYNKRKLSNKESVSSSPVAKKSRTGPEMHTNSEEASPKKTSRALKEKSPGQFLVFCEKHRDQVKSEHNEFDEAMVEAYLKQQWNAMNDKQRGRYTSKFQSNSEGPDEEEGAGTTEERGVKTSSRLPKPSKKVLEAHTAKHARRKKLKKRGRKPKTDGQPGSGSSLDDVINSVVAGCGKPKSYKHAAVSRKTSVATEEDEQEPGTRKMTLEERRIQEGQEYELEIFKLVANGTQKKENICVICEESHALGELIQCEGPCSGSFHLSCLGLTAAPAGVFKCDECTSGCHTCFACKKAGKDLKKCSVPLCGKFYHEHCASQFLLSKFEAKGLVCPLHVCTNCAEGNPKNPKATKGRLYRCVRCPTAYHAGDLCVAAGSVNLAGYNIVCSKHFQPVKAHKHHSHVNVSWCFICNKGGTLLCCESCPAAFHPECLKILFPDDSWFCRDCAVGKTPLYGDIIWVKLGIYRWWPGEICHPRHVPLNIQEKDHQVGEFPVRFFGSHDYFWTHKRRVFLFQEGDKGSRDYTNCKGLAKVFRLAVAEATEAFKVWKSYKDTKEQQEIERNDKKPAPFKFIKTNIPYGSVQLYKPDLSELPRCECKPSSEHPCGSDSECYNRMLQYECHPSVCPAGEKCENQRFQKRLYVESESFRTSSRGWGLRALRDVKKGEFVNEYCGELVDEEECKRRIQKAHDENISNFYMLTIDKNRIIDAGPKGNLSRFINHSCQPNLETQKWTVNGNIRVGLFASDDIPAGTEFTFNYNLDCLGNEKTVCQCGSPNCSGFLGVRPKTAAAAANEKKAKEAKKRKKRRNKPDVKKEHEDWCFRCGEGGELVMCDRTKCPKAYHLGCLGLNKPPHGKWDCPWHHCDDCGKPAVKLCTECPNSFCQAHIEKNVILDLADGTVLCSDHDELVDSMKNSSSGTDSESSSQVASDVTQTSTSAVPTEQGTDQDKTKAIKRRKAAESNRTAASKKIQKRAKTSSKQPSQGNEMKIETEDPGSESDDGDGKLVMDVPVL</sequence>
<dbReference type="Pfam" id="PF00628">
    <property type="entry name" value="PHD"/>
    <property type="match status" value="1"/>
</dbReference>
<dbReference type="CDD" id="cd15568">
    <property type="entry name" value="PHD5_NSD"/>
    <property type="match status" value="1"/>
</dbReference>
<evidence type="ECO:0000256" key="17">
    <source>
        <dbReference type="SAM" id="MobiDB-lite"/>
    </source>
</evidence>
<keyword evidence="11" id="KW-0862">Zinc</keyword>
<evidence type="ECO:0000256" key="8">
    <source>
        <dbReference type="ARBA" id="ARBA00022723"/>
    </source>
</evidence>
<dbReference type="Pfam" id="PF00856">
    <property type="entry name" value="SET"/>
    <property type="match status" value="1"/>
</dbReference>
<keyword evidence="4" id="KW-0597">Phosphoprotein</keyword>
<feature type="compositionally biased region" description="Low complexity" evidence="17">
    <location>
        <begin position="184"/>
        <end position="201"/>
    </location>
</feature>
<proteinExistence type="predicted"/>
<dbReference type="CDD" id="cd20144">
    <property type="entry name" value="PWWP_NSD_rpt1"/>
    <property type="match status" value="1"/>
</dbReference>
<dbReference type="GO" id="GO:0005634">
    <property type="term" value="C:nucleus"/>
    <property type="evidence" value="ECO:0007669"/>
    <property type="project" value="UniProtKB-SubCell"/>
</dbReference>
<dbReference type="InterPro" id="IPR055197">
    <property type="entry name" value="PHDvar_NSD"/>
</dbReference>
<feature type="compositionally biased region" description="Polar residues" evidence="17">
    <location>
        <begin position="1294"/>
        <end position="1312"/>
    </location>
</feature>
<dbReference type="FunFam" id="2.30.30.140:FF:000099">
    <property type="entry name" value="Histone-lysine N-methyltransferase"/>
    <property type="match status" value="1"/>
</dbReference>
<dbReference type="SUPFAM" id="SSF63748">
    <property type="entry name" value="Tudor/PWWP/MBT"/>
    <property type="match status" value="2"/>
</dbReference>
<keyword evidence="13" id="KW-0805">Transcription regulation</keyword>
<evidence type="ECO:0000259" key="19">
    <source>
        <dbReference type="PROSITE" id="PS50280"/>
    </source>
</evidence>
<dbReference type="STRING" id="7574.A0A1S3JUZ0"/>
<feature type="domain" description="Post-SET" evidence="21">
    <location>
        <begin position="1135"/>
        <end position="1151"/>
    </location>
</feature>
<dbReference type="GO" id="GO:0008270">
    <property type="term" value="F:zinc ion binding"/>
    <property type="evidence" value="ECO:0007669"/>
    <property type="project" value="UniProtKB-KW"/>
</dbReference>
<dbReference type="InterPro" id="IPR019787">
    <property type="entry name" value="Znf_PHD-finger"/>
</dbReference>
<keyword evidence="3" id="KW-0158">Chromosome</keyword>
<evidence type="ECO:0000313" key="24">
    <source>
        <dbReference type="RefSeq" id="XP_013414143.1"/>
    </source>
</evidence>
<dbReference type="OMA" id="SHIICPA"/>
<reference evidence="24 25" key="1">
    <citation type="submission" date="2025-04" db="UniProtKB">
        <authorList>
            <consortium name="RefSeq"/>
        </authorList>
    </citation>
    <scope>IDENTIFICATION</scope>
    <source>
        <tissue evidence="24 25">Gonads</tissue>
    </source>
</reference>
<dbReference type="InterPro" id="IPR047443">
    <property type="entry name" value="HMG-box_NSD2"/>
</dbReference>
<evidence type="ECO:0000259" key="18">
    <source>
        <dbReference type="PROSITE" id="PS50016"/>
    </source>
</evidence>
<dbReference type="InterPro" id="IPR059153">
    <property type="entry name" value="NSD_PHD-1st"/>
</dbReference>
<dbReference type="GeneID" id="106176349"/>
<organism evidence="23 24">
    <name type="scientific">Lingula anatina</name>
    <name type="common">Brachiopod</name>
    <name type="synonym">Lingula unguis</name>
    <dbReference type="NCBI Taxonomy" id="7574"/>
    <lineage>
        <taxon>Eukaryota</taxon>
        <taxon>Metazoa</taxon>
        <taxon>Spiralia</taxon>
        <taxon>Lophotrochozoa</taxon>
        <taxon>Brachiopoda</taxon>
        <taxon>Linguliformea</taxon>
        <taxon>Lingulata</taxon>
        <taxon>Lingulida</taxon>
        <taxon>Linguloidea</taxon>
        <taxon>Lingulidae</taxon>
        <taxon>Lingula</taxon>
    </lineage>
</organism>
<dbReference type="CDD" id="cd05838">
    <property type="entry name" value="PWWP_NSD_rpt2"/>
    <property type="match status" value="1"/>
</dbReference>
<accession>A0A1S3JUZ0</accession>
<dbReference type="Gene3D" id="2.30.30.140">
    <property type="match status" value="2"/>
</dbReference>
<dbReference type="PROSITE" id="PS50280">
    <property type="entry name" value="SET"/>
    <property type="match status" value="1"/>
</dbReference>
<feature type="region of interest" description="Disordered" evidence="17">
    <location>
        <begin position="78"/>
        <end position="205"/>
    </location>
</feature>
<dbReference type="FunFam" id="3.30.40.10:FF:000025">
    <property type="entry name" value="Histone-lysine N-methyltransferase"/>
    <property type="match status" value="1"/>
</dbReference>
<dbReference type="SUPFAM" id="SSF47095">
    <property type="entry name" value="HMG-box"/>
    <property type="match status" value="1"/>
</dbReference>
<evidence type="ECO:0000256" key="11">
    <source>
        <dbReference type="ARBA" id="ARBA00022833"/>
    </source>
</evidence>
<evidence type="ECO:0000256" key="12">
    <source>
        <dbReference type="ARBA" id="ARBA00022853"/>
    </source>
</evidence>
<evidence type="ECO:0000259" key="21">
    <source>
        <dbReference type="PROSITE" id="PS50868"/>
    </source>
</evidence>
<feature type="domain" description="AWS" evidence="22">
    <location>
        <begin position="959"/>
        <end position="1009"/>
    </location>
</feature>
<dbReference type="PROSITE" id="PS50868">
    <property type="entry name" value="POST_SET"/>
    <property type="match status" value="1"/>
</dbReference>
<feature type="compositionally biased region" description="Basic residues" evidence="17">
    <location>
        <begin position="369"/>
        <end position="379"/>
    </location>
</feature>
<feature type="region of interest" description="Disordered" evidence="17">
    <location>
        <begin position="1279"/>
        <end position="1380"/>
    </location>
</feature>
<dbReference type="InterPro" id="IPR019786">
    <property type="entry name" value="Zinc_finger_PHD-type_CS"/>
</dbReference>
<evidence type="ECO:0000256" key="5">
    <source>
        <dbReference type="ARBA" id="ARBA00022603"/>
    </source>
</evidence>
<keyword evidence="7" id="KW-0949">S-adenosyl-L-methionine</keyword>
<keyword evidence="14" id="KW-0804">Transcription</keyword>
<dbReference type="InterPro" id="IPR013083">
    <property type="entry name" value="Znf_RING/FYVE/PHD"/>
</dbReference>
<evidence type="ECO:0000256" key="15">
    <source>
        <dbReference type="ARBA" id="ARBA00023242"/>
    </source>
</evidence>
<dbReference type="Gene3D" id="2.170.270.10">
    <property type="entry name" value="SET domain"/>
    <property type="match status" value="1"/>
</dbReference>
<dbReference type="SMART" id="SM00570">
    <property type="entry name" value="AWS"/>
    <property type="match status" value="1"/>
</dbReference>
<feature type="compositionally biased region" description="Low complexity" evidence="17">
    <location>
        <begin position="1283"/>
        <end position="1293"/>
    </location>
</feature>
<dbReference type="InterPro" id="IPR036910">
    <property type="entry name" value="HMG_box_dom_sf"/>
</dbReference>
<dbReference type="GO" id="GO:0016279">
    <property type="term" value="F:protein-lysine N-methyltransferase activity"/>
    <property type="evidence" value="ECO:0007669"/>
    <property type="project" value="UniProtKB-ARBA"/>
</dbReference>
<dbReference type="Pfam" id="PF00855">
    <property type="entry name" value="PWWP"/>
    <property type="match status" value="2"/>
</dbReference>
<gene>
    <name evidence="24 25" type="primary">LOC106176349</name>
</gene>
<dbReference type="SMART" id="SM00293">
    <property type="entry name" value="PWWP"/>
    <property type="match status" value="2"/>
</dbReference>
<feature type="domain" description="PWWP" evidence="20">
    <location>
        <begin position="215"/>
        <end position="277"/>
    </location>
</feature>
<dbReference type="GO" id="GO:0032259">
    <property type="term" value="P:methylation"/>
    <property type="evidence" value="ECO:0007669"/>
    <property type="project" value="UniProtKB-KW"/>
</dbReference>
<dbReference type="InterPro" id="IPR055198">
    <property type="entry name" value="NSD_PHD"/>
</dbReference>
<dbReference type="PANTHER" id="PTHR22884">
    <property type="entry name" value="SET DOMAIN PROTEINS"/>
    <property type="match status" value="1"/>
</dbReference>
<dbReference type="CDD" id="cd19173">
    <property type="entry name" value="SET_NSD"/>
    <property type="match status" value="1"/>
</dbReference>
<name>A0A1S3JUZ0_LINAN</name>
<dbReference type="Pfam" id="PF17982">
    <property type="entry name" value="C5HCH"/>
    <property type="match status" value="1"/>
</dbReference>
<keyword evidence="6" id="KW-0808">Transferase</keyword>
<feature type="domain" description="PWWP" evidence="20">
    <location>
        <begin position="824"/>
        <end position="886"/>
    </location>
</feature>
<feature type="compositionally biased region" description="Polar residues" evidence="17">
    <location>
        <begin position="83"/>
        <end position="96"/>
    </location>
</feature>
<evidence type="ECO:0000313" key="23">
    <source>
        <dbReference type="Proteomes" id="UP000085678"/>
    </source>
</evidence>
<keyword evidence="5" id="KW-0489">Methyltransferase</keyword>
<dbReference type="GO" id="GO:0005694">
    <property type="term" value="C:chromosome"/>
    <property type="evidence" value="ECO:0007669"/>
    <property type="project" value="UniProtKB-SubCell"/>
</dbReference>
<dbReference type="PROSITE" id="PS50016">
    <property type="entry name" value="ZF_PHD_2"/>
    <property type="match status" value="2"/>
</dbReference>
<dbReference type="InterPro" id="IPR000313">
    <property type="entry name" value="PWWP_dom"/>
</dbReference>
<feature type="domain" description="PHD-type" evidence="18">
    <location>
        <begin position="608"/>
        <end position="657"/>
    </location>
</feature>
<evidence type="ECO:0000256" key="9">
    <source>
        <dbReference type="ARBA" id="ARBA00022737"/>
    </source>
</evidence>
<evidence type="ECO:0000256" key="13">
    <source>
        <dbReference type="ARBA" id="ARBA00023015"/>
    </source>
</evidence>
<dbReference type="Pfam" id="PF23011">
    <property type="entry name" value="PHD-1st_NSD"/>
    <property type="match status" value="1"/>
</dbReference>
<protein>
    <submittedName>
        <fullName evidence="24 25">Histone-lysine N-methyltransferase NSD2</fullName>
    </submittedName>
</protein>
<evidence type="ECO:0000259" key="22">
    <source>
        <dbReference type="PROSITE" id="PS51215"/>
    </source>
</evidence>
<dbReference type="SUPFAM" id="SSF57903">
    <property type="entry name" value="FYVE/PHD zinc finger"/>
    <property type="match status" value="3"/>
</dbReference>
<dbReference type="OrthoDB" id="422362at2759"/>
<evidence type="ECO:0000259" key="20">
    <source>
        <dbReference type="PROSITE" id="PS50812"/>
    </source>
</evidence>
<dbReference type="PROSITE" id="PS01359">
    <property type="entry name" value="ZF_PHD_1"/>
    <property type="match status" value="1"/>
</dbReference>
<evidence type="ECO:0000256" key="4">
    <source>
        <dbReference type="ARBA" id="ARBA00022553"/>
    </source>
</evidence>
<dbReference type="SUPFAM" id="SSF82199">
    <property type="entry name" value="SET domain"/>
    <property type="match status" value="1"/>
</dbReference>
<dbReference type="FunFam" id="2.170.270.10:FF:000002">
    <property type="entry name" value="Histone-lysine N-methyltransferase"/>
    <property type="match status" value="1"/>
</dbReference>
<keyword evidence="10 16" id="KW-0863">Zinc-finger</keyword>
<evidence type="ECO:0000256" key="2">
    <source>
        <dbReference type="ARBA" id="ARBA00004286"/>
    </source>
</evidence>
<feature type="compositionally biased region" description="Basic and acidic residues" evidence="17">
    <location>
        <begin position="396"/>
        <end position="420"/>
    </location>
</feature>
<dbReference type="InterPro" id="IPR041306">
    <property type="entry name" value="C5HCH"/>
</dbReference>
<dbReference type="KEGG" id="lak:106176349"/>
<feature type="region of interest" description="Disordered" evidence="17">
    <location>
        <begin position="458"/>
        <end position="539"/>
    </location>
</feature>
<dbReference type="Gene3D" id="3.30.40.10">
    <property type="entry name" value="Zinc/RING finger domain, C3HC4 (zinc finger)"/>
    <property type="match status" value="4"/>
</dbReference>
<dbReference type="Pfam" id="PF22908">
    <property type="entry name" value="PHD_NSD"/>
    <property type="match status" value="1"/>
</dbReference>
<dbReference type="InterPro" id="IPR046341">
    <property type="entry name" value="SET_dom_sf"/>
</dbReference>
<dbReference type="InterPro" id="IPR011011">
    <property type="entry name" value="Znf_FYVE_PHD"/>
</dbReference>
<dbReference type="SMART" id="SM00317">
    <property type="entry name" value="SET"/>
    <property type="match status" value="1"/>
</dbReference>
<comment type="subcellular location">
    <subcellularLocation>
        <location evidence="2">Chromosome</location>
    </subcellularLocation>
    <subcellularLocation>
        <location evidence="1">Nucleus</location>
    </subcellularLocation>
</comment>
<feature type="region of interest" description="Disordered" evidence="17">
    <location>
        <begin position="559"/>
        <end position="578"/>
    </location>
</feature>
<keyword evidence="15" id="KW-0539">Nucleus</keyword>
<evidence type="ECO:0000256" key="7">
    <source>
        <dbReference type="ARBA" id="ARBA00022691"/>
    </source>
</evidence>
<dbReference type="Gene3D" id="1.10.30.10">
    <property type="entry name" value="High mobility group box domain"/>
    <property type="match status" value="1"/>
</dbReference>
<evidence type="ECO:0000256" key="16">
    <source>
        <dbReference type="PROSITE-ProRule" id="PRU00146"/>
    </source>
</evidence>
<dbReference type="InterPro" id="IPR006560">
    <property type="entry name" value="AWS_dom"/>
</dbReference>
<dbReference type="RefSeq" id="XP_013414144.1">
    <property type="nucleotide sequence ID" value="XM_013558690.2"/>
</dbReference>
<keyword evidence="9" id="KW-0677">Repeat</keyword>
<feature type="region of interest" description="Disordered" evidence="17">
    <location>
        <begin position="24"/>
        <end position="46"/>
    </location>
</feature>
<feature type="domain" description="SET" evidence="19">
    <location>
        <begin position="1011"/>
        <end position="1128"/>
    </location>
</feature>
<evidence type="ECO:0000256" key="14">
    <source>
        <dbReference type="ARBA" id="ARBA00023163"/>
    </source>
</evidence>
<evidence type="ECO:0000256" key="10">
    <source>
        <dbReference type="ARBA" id="ARBA00022771"/>
    </source>
</evidence>
<dbReference type="SMART" id="SM00508">
    <property type="entry name" value="PostSET"/>
    <property type="match status" value="1"/>
</dbReference>
<evidence type="ECO:0000256" key="3">
    <source>
        <dbReference type="ARBA" id="ARBA00022454"/>
    </source>
</evidence>
<dbReference type="Pfam" id="PF23004">
    <property type="entry name" value="PHDvar_NSD"/>
    <property type="match status" value="1"/>
</dbReference>
<dbReference type="RefSeq" id="XP_013414143.1">
    <property type="nucleotide sequence ID" value="XM_013558689.2"/>
</dbReference>
<dbReference type="Proteomes" id="UP000085678">
    <property type="component" value="Unplaced"/>
</dbReference>